<keyword evidence="3" id="KW-1185">Reference proteome</keyword>
<organism evidence="2 3">
    <name type="scientific">Candida viswanathii</name>
    <dbReference type="NCBI Taxonomy" id="5486"/>
    <lineage>
        <taxon>Eukaryota</taxon>
        <taxon>Fungi</taxon>
        <taxon>Dikarya</taxon>
        <taxon>Ascomycota</taxon>
        <taxon>Saccharomycotina</taxon>
        <taxon>Pichiomycetes</taxon>
        <taxon>Debaryomycetaceae</taxon>
        <taxon>Candida/Lodderomyces clade</taxon>
        <taxon>Candida</taxon>
    </lineage>
</organism>
<comment type="caution">
    <text evidence="2">The sequence shown here is derived from an EMBL/GenBank/DDBJ whole genome shotgun (WGS) entry which is preliminary data.</text>
</comment>
<evidence type="ECO:0000313" key="3">
    <source>
        <dbReference type="Proteomes" id="UP000253472"/>
    </source>
</evidence>
<feature type="domain" description="Zn(2)-C6 fungal-type" evidence="1">
    <location>
        <begin position="4"/>
        <end position="30"/>
    </location>
</feature>
<name>A0A367XWZ4_9ASCO</name>
<dbReference type="Proteomes" id="UP000253472">
    <property type="component" value="Unassembled WGS sequence"/>
</dbReference>
<dbReference type="AlphaFoldDB" id="A0A367XWZ4"/>
<dbReference type="SUPFAM" id="SSF57701">
    <property type="entry name" value="Zn2/Cys6 DNA-binding domain"/>
    <property type="match status" value="1"/>
</dbReference>
<dbReference type="InterPro" id="IPR036864">
    <property type="entry name" value="Zn2-C6_fun-type_DNA-bd_sf"/>
</dbReference>
<dbReference type="PANTHER" id="PTHR47784">
    <property type="entry name" value="STEROL UPTAKE CONTROL PROTEIN 2"/>
    <property type="match status" value="1"/>
</dbReference>
<dbReference type="Pfam" id="PF00172">
    <property type="entry name" value="Zn_clus"/>
    <property type="match status" value="1"/>
</dbReference>
<dbReference type="STRING" id="5486.A0A367XWZ4"/>
<dbReference type="PROSITE" id="PS50048">
    <property type="entry name" value="ZN2_CY6_FUNGAL_2"/>
    <property type="match status" value="1"/>
</dbReference>
<protein>
    <recommendedName>
        <fullName evidence="1">Zn(2)-C6 fungal-type domain-containing protein</fullName>
    </recommendedName>
</protein>
<dbReference type="EMBL" id="QLNQ01000028">
    <property type="protein sequence ID" value="RCK57321.1"/>
    <property type="molecule type" value="Genomic_DNA"/>
</dbReference>
<proteinExistence type="predicted"/>
<reference evidence="2 3" key="1">
    <citation type="submission" date="2018-06" db="EMBL/GenBank/DDBJ databases">
        <title>Whole genome sequencing of Candida tropicalis (genome annotated by CSBL at Korea University).</title>
        <authorList>
            <person name="Ahn J."/>
        </authorList>
    </citation>
    <scope>NUCLEOTIDE SEQUENCE [LARGE SCALE GENOMIC DNA]</scope>
    <source>
        <strain evidence="2 3">ATCC 20962</strain>
    </source>
</reference>
<dbReference type="Gene3D" id="4.10.240.10">
    <property type="entry name" value="Zn(2)-C6 fungal-type DNA-binding domain"/>
    <property type="match status" value="1"/>
</dbReference>
<dbReference type="InterPro" id="IPR053157">
    <property type="entry name" value="Sterol_Uptake_Regulator"/>
</dbReference>
<gene>
    <name evidence="2" type="ORF">Cantr_06856</name>
</gene>
<dbReference type="OrthoDB" id="3546279at2759"/>
<dbReference type="GO" id="GO:0001228">
    <property type="term" value="F:DNA-binding transcription activator activity, RNA polymerase II-specific"/>
    <property type="evidence" value="ECO:0007669"/>
    <property type="project" value="TreeGrafter"/>
</dbReference>
<evidence type="ECO:0000313" key="2">
    <source>
        <dbReference type="EMBL" id="RCK57321.1"/>
    </source>
</evidence>
<accession>A0A367XWZ4</accession>
<dbReference type="CDD" id="cd00067">
    <property type="entry name" value="GAL4"/>
    <property type="match status" value="1"/>
</dbReference>
<evidence type="ECO:0000259" key="1">
    <source>
        <dbReference type="PROSITE" id="PS50048"/>
    </source>
</evidence>
<dbReference type="PANTHER" id="PTHR47784:SF5">
    <property type="entry name" value="STEROL UPTAKE CONTROL PROTEIN 2"/>
    <property type="match status" value="1"/>
</dbReference>
<dbReference type="GO" id="GO:0008270">
    <property type="term" value="F:zinc ion binding"/>
    <property type="evidence" value="ECO:0007669"/>
    <property type="project" value="InterPro"/>
</dbReference>
<sequence length="444" mass="51228">MLECRQLRIKCDEGKPICEYCSHTARECTYPEVKPLKRELARLKRLEKLARLNQLDAAPAFEFSVDYNGTKGDELTRELVLTQSTSMLGITKFELRLVRFFDQECIKLFSYGVDETVDKCMKEKVPYLFLQSDLVRKSIFCISAMVFSSVIDLNMVQSVDMSEDKRSLENFYNINPKDPNSLYTKNIEYFLDAISCTRRLIEAKENSPIGANLKDPAVAKQFTTASILIFCYLGITPHKLVPVIDFTKKTPDIIQIAKGMRAAMYTCIPIVMESDLSPLLGHQPLVTPLTPTLKLCTYPVIVDLMSGLEEFYDSCEVSLEASEEIALLHEAIHLLIASIHTCVCLKLPLPIYRFLFLLSDGFRDLLYQRHRYALRVLFVYSALCSITRCHFDTLSNVWRDFMMLYSTEGYLDAEMDKRLYDLVFFEDFGWTNYYEFHTLDPCKL</sequence>
<dbReference type="InterPro" id="IPR001138">
    <property type="entry name" value="Zn2Cys6_DnaBD"/>
</dbReference>